<dbReference type="Proteomes" id="UP001549145">
    <property type="component" value="Unassembled WGS sequence"/>
</dbReference>
<keyword evidence="2" id="KW-1185">Reference proteome</keyword>
<reference evidence="1 2" key="1">
    <citation type="submission" date="2024-06" db="EMBL/GenBank/DDBJ databases">
        <title>Genomic Encyclopedia of Type Strains, Phase IV (KMG-IV): sequencing the most valuable type-strain genomes for metagenomic binning, comparative biology and taxonomic classification.</title>
        <authorList>
            <person name="Goeker M."/>
        </authorList>
    </citation>
    <scope>NUCLEOTIDE SEQUENCE [LARGE SCALE GENOMIC DNA]</scope>
    <source>
        <strain evidence="1 2">DSM 21331</strain>
    </source>
</reference>
<comment type="caution">
    <text evidence="1">The sequence shown here is derived from an EMBL/GenBank/DDBJ whole genome shotgun (WGS) entry which is preliminary data.</text>
</comment>
<sequence length="134" mass="14750">MNRQFVTINLVFKLMQLTEHAGAKVFVSPGRGPRVKDLAKLLIKNGIEPIFIKSASESQAQWSSNTQARGLIILEDNPEECHRQLTTSCPAMASVGALYIGEEQVRLTTEGNLASVQVLKFVEPSLAQDNIRIS</sequence>
<gene>
    <name evidence="1" type="ORF">ABID43_003038</name>
</gene>
<accession>A0ABV2L6N0</accession>
<evidence type="ECO:0000313" key="1">
    <source>
        <dbReference type="EMBL" id="MET3693488.1"/>
    </source>
</evidence>
<evidence type="ECO:0000313" key="2">
    <source>
        <dbReference type="Proteomes" id="UP001549145"/>
    </source>
</evidence>
<proteinExistence type="predicted"/>
<dbReference type="RefSeq" id="WP_238280682.1">
    <property type="nucleotide sequence ID" value="NZ_BPQL01000095.1"/>
</dbReference>
<dbReference type="EMBL" id="JBEPMM010000008">
    <property type="protein sequence ID" value="MET3693488.1"/>
    <property type="molecule type" value="Genomic_DNA"/>
</dbReference>
<protein>
    <submittedName>
        <fullName evidence="1">Uncharacterized protein</fullName>
    </submittedName>
</protein>
<name>A0ABV2L6N0_9HYPH</name>
<organism evidence="1 2">
    <name type="scientific">Methylobacterium goesingense</name>
    <dbReference type="NCBI Taxonomy" id="243690"/>
    <lineage>
        <taxon>Bacteria</taxon>
        <taxon>Pseudomonadati</taxon>
        <taxon>Pseudomonadota</taxon>
        <taxon>Alphaproteobacteria</taxon>
        <taxon>Hyphomicrobiales</taxon>
        <taxon>Methylobacteriaceae</taxon>
        <taxon>Methylobacterium</taxon>
    </lineage>
</organism>